<evidence type="ECO:0000313" key="3">
    <source>
        <dbReference type="EMBL" id="GAE29960.1"/>
    </source>
</evidence>
<gene>
    <name evidence="3" type="ORF">JCM9152_1350</name>
</gene>
<dbReference type="OrthoDB" id="9799122at2"/>
<dbReference type="EMBL" id="BAUU01000008">
    <property type="protein sequence ID" value="GAE29960.1"/>
    <property type="molecule type" value="Genomic_DNA"/>
</dbReference>
<comment type="caution">
    <text evidence="3">The sequence shown here is derived from an EMBL/GenBank/DDBJ whole genome shotgun (WGS) entry which is preliminary data.</text>
</comment>
<evidence type="ECO:0000313" key="4">
    <source>
        <dbReference type="Proteomes" id="UP000018895"/>
    </source>
</evidence>
<keyword evidence="3" id="KW-0413">Isomerase</keyword>
<feature type="region of interest" description="Disordered" evidence="1">
    <location>
        <begin position="210"/>
        <end position="230"/>
    </location>
</feature>
<accession>W4QD52</accession>
<dbReference type="InterPro" id="IPR036249">
    <property type="entry name" value="Thioredoxin-like_sf"/>
</dbReference>
<dbReference type="InterPro" id="IPR001853">
    <property type="entry name" value="DSBA-like_thioredoxin_dom"/>
</dbReference>
<dbReference type="PANTHER" id="PTHR13887">
    <property type="entry name" value="GLUTATHIONE S-TRANSFERASE KAPPA"/>
    <property type="match status" value="1"/>
</dbReference>
<dbReference type="PANTHER" id="PTHR13887:SF41">
    <property type="entry name" value="THIOREDOXIN SUPERFAMILY PROTEIN"/>
    <property type="match status" value="1"/>
</dbReference>
<dbReference type="CDD" id="cd03024">
    <property type="entry name" value="DsbA_FrnE"/>
    <property type="match status" value="1"/>
</dbReference>
<dbReference type="RefSeq" id="WP_035342102.1">
    <property type="nucleotide sequence ID" value="NZ_BAUU01000008.1"/>
</dbReference>
<dbReference type="GO" id="GO:0016853">
    <property type="term" value="F:isomerase activity"/>
    <property type="evidence" value="ECO:0007669"/>
    <property type="project" value="UniProtKB-KW"/>
</dbReference>
<protein>
    <submittedName>
        <fullName evidence="3">2-hydroxychromene-2-carboxylate isomerase/DsbA-like thioredoxin domain</fullName>
    </submittedName>
</protein>
<dbReference type="SUPFAM" id="SSF52833">
    <property type="entry name" value="Thioredoxin-like"/>
    <property type="match status" value="1"/>
</dbReference>
<dbReference type="Proteomes" id="UP000018895">
    <property type="component" value="Unassembled WGS sequence"/>
</dbReference>
<evidence type="ECO:0000256" key="1">
    <source>
        <dbReference type="SAM" id="MobiDB-lite"/>
    </source>
</evidence>
<name>W4QD52_9BACI</name>
<dbReference type="STRING" id="1236971.JCM9152_1350"/>
<feature type="domain" description="DSBA-like thioredoxin" evidence="2">
    <location>
        <begin position="3"/>
        <end position="202"/>
    </location>
</feature>
<dbReference type="GO" id="GO:0016491">
    <property type="term" value="F:oxidoreductase activity"/>
    <property type="evidence" value="ECO:0007669"/>
    <property type="project" value="InterPro"/>
</dbReference>
<dbReference type="Gene3D" id="3.40.30.10">
    <property type="entry name" value="Glutaredoxin"/>
    <property type="match status" value="1"/>
</dbReference>
<keyword evidence="4" id="KW-1185">Reference proteome</keyword>
<organism evidence="3 4">
    <name type="scientific">Halalkalibacter hemicellulosilyticusJCM 9152</name>
    <dbReference type="NCBI Taxonomy" id="1236971"/>
    <lineage>
        <taxon>Bacteria</taxon>
        <taxon>Bacillati</taxon>
        <taxon>Bacillota</taxon>
        <taxon>Bacilli</taxon>
        <taxon>Bacillales</taxon>
        <taxon>Bacillaceae</taxon>
        <taxon>Halalkalibacter</taxon>
    </lineage>
</organism>
<dbReference type="Pfam" id="PF01323">
    <property type="entry name" value="DSBA"/>
    <property type="match status" value="1"/>
</dbReference>
<evidence type="ECO:0000259" key="2">
    <source>
        <dbReference type="Pfam" id="PF01323"/>
    </source>
</evidence>
<dbReference type="AlphaFoldDB" id="W4QD52"/>
<sequence length="230" mass="26048">MIIEMWTDFACPFCYIGKRRLEEALKQIEEPIEVVYRSFELDPDADGQSKETIYEMLAKKYGMSLAEARANTENVKKMAAEVGLDFNFDQMVVTNTFDAHRLALYAYNKGLMQEVTERILHAHFSEGKHIGNHSTLIQLATEVGLDQEAVSALLESEEMTELVRKDEQQATEYGIRSVPFFLINQKYAITGAQPTDTFVQSIKQILEQDQPLSQKQMDGEGTCNNDGCSV</sequence>
<reference evidence="3" key="1">
    <citation type="journal article" date="2014" name="Genome Announc.">
        <title>Draft Genome Sequences of Three Alkaliphilic Bacillus Strains, Bacillus wakoensis JCM 9140T, Bacillus akibai JCM 9157T, and Bacillus hemicellulosilyticus JCM 9152T.</title>
        <authorList>
            <person name="Yuki M."/>
            <person name="Oshima K."/>
            <person name="Suda W."/>
            <person name="Oshida Y."/>
            <person name="Kitamura K."/>
            <person name="Iida T."/>
            <person name="Hattori M."/>
            <person name="Ohkuma M."/>
        </authorList>
    </citation>
    <scope>NUCLEOTIDE SEQUENCE [LARGE SCALE GENOMIC DNA]</scope>
    <source>
        <strain evidence="3">JCM 9152</strain>
    </source>
</reference>
<proteinExistence type="predicted"/>